<dbReference type="GO" id="GO:0030388">
    <property type="term" value="P:fructose 1,6-bisphosphate metabolic process"/>
    <property type="evidence" value="ECO:0007669"/>
    <property type="project" value="TreeGrafter"/>
</dbReference>
<keyword evidence="12 14" id="KW-0324">Glycolysis</keyword>
<dbReference type="InterPro" id="IPR012003">
    <property type="entry name" value="ATP_PFK_prok-type"/>
</dbReference>
<dbReference type="STRING" id="686796.SAMN04488104_103730"/>
<evidence type="ECO:0000256" key="1">
    <source>
        <dbReference type="ARBA" id="ARBA00001946"/>
    </source>
</evidence>
<feature type="binding site" description="in other chain" evidence="14">
    <location>
        <begin position="219"/>
        <end position="221"/>
    </location>
    <ligand>
        <name>ADP</name>
        <dbReference type="ChEBI" id="CHEBI:456216"/>
        <note>allosteric activator; ligand shared between dimeric partners</note>
    </ligand>
</feature>
<dbReference type="GO" id="GO:0046872">
    <property type="term" value="F:metal ion binding"/>
    <property type="evidence" value="ECO:0007669"/>
    <property type="project" value="UniProtKB-KW"/>
</dbReference>
<evidence type="ECO:0000256" key="2">
    <source>
        <dbReference type="ARBA" id="ARBA00004496"/>
    </source>
</evidence>
<comment type="function">
    <text evidence="14">Catalyzes the phosphorylation of D-fructose 6-phosphate to fructose 1,6-bisphosphate by ATP, the first committing step of glycolysis.</text>
</comment>
<evidence type="ECO:0000256" key="13">
    <source>
        <dbReference type="ARBA" id="ARBA00048070"/>
    </source>
</evidence>
<dbReference type="InterPro" id="IPR022953">
    <property type="entry name" value="ATP_PFK"/>
</dbReference>
<keyword evidence="6 14" id="KW-0808">Transferase</keyword>
<dbReference type="PROSITE" id="PS00433">
    <property type="entry name" value="PHOSPHOFRUCTOKINASE"/>
    <property type="match status" value="1"/>
</dbReference>
<dbReference type="Gene3D" id="3.40.50.460">
    <property type="entry name" value="Phosphofructokinase domain"/>
    <property type="match status" value="1"/>
</dbReference>
<comment type="subunit">
    <text evidence="14">Homotetramer.</text>
</comment>
<comment type="catalytic activity">
    <reaction evidence="13 14">
        <text>beta-D-fructose 6-phosphate + ATP = beta-D-fructose 1,6-bisphosphate + ADP + H(+)</text>
        <dbReference type="Rhea" id="RHEA:16109"/>
        <dbReference type="ChEBI" id="CHEBI:15378"/>
        <dbReference type="ChEBI" id="CHEBI:30616"/>
        <dbReference type="ChEBI" id="CHEBI:32966"/>
        <dbReference type="ChEBI" id="CHEBI:57634"/>
        <dbReference type="ChEBI" id="CHEBI:456216"/>
        <dbReference type="EC" id="2.7.1.11"/>
    </reaction>
</comment>
<dbReference type="GO" id="GO:0016208">
    <property type="term" value="F:AMP binding"/>
    <property type="evidence" value="ECO:0007669"/>
    <property type="project" value="TreeGrafter"/>
</dbReference>
<keyword evidence="9 14" id="KW-0418">Kinase</keyword>
<keyword evidence="10 14" id="KW-0067">ATP-binding</keyword>
<feature type="binding site" description="in other chain" evidence="14">
    <location>
        <begin position="258"/>
        <end position="261"/>
    </location>
    <ligand>
        <name>substrate</name>
        <note>ligand shared between dimeric partners</note>
    </ligand>
</feature>
<feature type="binding site" evidence="14">
    <location>
        <begin position="26"/>
        <end position="30"/>
    </location>
    <ligand>
        <name>ADP</name>
        <dbReference type="ChEBI" id="CHEBI:456216"/>
        <note>allosteric activator; ligand shared between dimeric partners</note>
    </ligand>
</feature>
<evidence type="ECO:0000256" key="6">
    <source>
        <dbReference type="ARBA" id="ARBA00022679"/>
    </source>
</evidence>
<dbReference type="GO" id="GO:0003872">
    <property type="term" value="F:6-phosphofructokinase activity"/>
    <property type="evidence" value="ECO:0007669"/>
    <property type="project" value="UniProtKB-UniRule"/>
</dbReference>
<feature type="binding site" description="in other chain" evidence="14">
    <location>
        <begin position="131"/>
        <end position="133"/>
    </location>
    <ligand>
        <name>substrate</name>
        <note>ligand shared between dimeric partners</note>
    </ligand>
</feature>
<dbReference type="GO" id="GO:0070095">
    <property type="term" value="F:fructose-6-phosphate binding"/>
    <property type="evidence" value="ECO:0007669"/>
    <property type="project" value="TreeGrafter"/>
</dbReference>
<comment type="caution">
    <text evidence="14">Lacks conserved residue(s) required for the propagation of feature annotation.</text>
</comment>
<evidence type="ECO:0000313" key="17">
    <source>
        <dbReference type="Proteomes" id="UP000199060"/>
    </source>
</evidence>
<feature type="binding site" evidence="14">
    <location>
        <position position="252"/>
    </location>
    <ligand>
        <name>substrate</name>
        <note>ligand shared between dimeric partners</note>
    </ligand>
</feature>
<dbReference type="SUPFAM" id="SSF53784">
    <property type="entry name" value="Phosphofructokinase"/>
    <property type="match status" value="1"/>
</dbReference>
<evidence type="ECO:0000256" key="8">
    <source>
        <dbReference type="ARBA" id="ARBA00022741"/>
    </source>
</evidence>
<dbReference type="PRINTS" id="PR00476">
    <property type="entry name" value="PHFRCTKINASE"/>
</dbReference>
<feature type="binding site" description="in other chain" evidence="14">
    <location>
        <position position="228"/>
    </location>
    <ligand>
        <name>substrate</name>
        <note>ligand shared between dimeric partners</note>
    </ligand>
</feature>
<evidence type="ECO:0000313" key="16">
    <source>
        <dbReference type="EMBL" id="SDD55818.1"/>
    </source>
</evidence>
<proteinExistence type="inferred from homology"/>
<dbReference type="EMBL" id="FNAC01000037">
    <property type="protein sequence ID" value="SDD55818.1"/>
    <property type="molecule type" value="Genomic_DNA"/>
</dbReference>
<name>A0A1G6VQG1_9BACT</name>
<dbReference type="GO" id="GO:0042802">
    <property type="term" value="F:identical protein binding"/>
    <property type="evidence" value="ECO:0007669"/>
    <property type="project" value="TreeGrafter"/>
</dbReference>
<comment type="cofactor">
    <cofactor evidence="1 14">
        <name>Mg(2+)</name>
        <dbReference type="ChEBI" id="CHEBI:18420"/>
    </cofactor>
</comment>
<reference evidence="17" key="1">
    <citation type="submission" date="2016-10" db="EMBL/GenBank/DDBJ databases">
        <authorList>
            <person name="Varghese N."/>
            <person name="Submissions S."/>
        </authorList>
    </citation>
    <scope>NUCLEOTIDE SEQUENCE [LARGE SCALE GENOMIC DNA]</scope>
    <source>
        <strain evidence="17">DSM 23095</strain>
    </source>
</reference>
<keyword evidence="5 14" id="KW-0021">Allosteric enzyme</keyword>
<evidence type="ECO:0000256" key="12">
    <source>
        <dbReference type="ARBA" id="ARBA00023152"/>
    </source>
</evidence>
<dbReference type="Pfam" id="PF00365">
    <property type="entry name" value="PFK"/>
    <property type="match status" value="1"/>
</dbReference>
<evidence type="ECO:0000256" key="11">
    <source>
        <dbReference type="ARBA" id="ARBA00022842"/>
    </source>
</evidence>
<dbReference type="InterPro" id="IPR015912">
    <property type="entry name" value="Phosphofructokinase_CS"/>
</dbReference>
<dbReference type="PIRSF" id="PIRSF000532">
    <property type="entry name" value="ATP_PFK_prok"/>
    <property type="match status" value="1"/>
</dbReference>
<dbReference type="EC" id="2.7.1.11" evidence="14"/>
<evidence type="ECO:0000256" key="4">
    <source>
        <dbReference type="ARBA" id="ARBA00022490"/>
    </source>
</evidence>
<feature type="binding site" evidence="14">
    <location>
        <position position="168"/>
    </location>
    <ligand>
        <name>substrate</name>
        <note>ligand shared between dimeric partners</note>
    </ligand>
</feature>
<evidence type="ECO:0000256" key="10">
    <source>
        <dbReference type="ARBA" id="ARBA00022840"/>
    </source>
</evidence>
<sequence>MELKTIKKIGVLTSGGDSPGMNAAIRAAVRAGFYYNLEMYGVYRGYEGLIQNDIKKLHSGDIAHVLERGGTFLKSARSAEFRTPEGRKKAYDNLRSHGIDALIVIGGDGSLTGAHLFYKEFGIPAVGLPGTIDNDLSGTDSTIGFDTACNTAIEAIDKIRDTATSHDRLFFVEVMGRDAGFIAINAGIGSAAAAILIPEKKIAVENLVEKLKVRTKAKKASNIVIVAEGGKSGGAAEIAEKVKKHLPYYDIKVTILGHLQRGGAPSSYDRLLASKLGVAAVEGLLQGKYDVMAGLINHKVVYTPIKRAIVDDKEVDEDDFRVAKILST</sequence>
<protein>
    <recommendedName>
        <fullName evidence="14">ATP-dependent 6-phosphofructokinase</fullName>
        <shortName evidence="14">ATP-PFK</shortName>
        <shortName evidence="14">Phosphofructokinase</shortName>
        <ecNumber evidence="14">2.7.1.11</ecNumber>
    </recommendedName>
    <alternativeName>
        <fullName evidence="14">Phosphohexokinase</fullName>
    </alternativeName>
</protein>
<dbReference type="AlphaFoldDB" id="A0A1G6VQG1"/>
<dbReference type="OrthoDB" id="9802503at2"/>
<comment type="subcellular location">
    <subcellularLocation>
        <location evidence="2 14">Cytoplasm</location>
    </subcellularLocation>
</comment>
<feature type="binding site" evidence="14">
    <location>
        <position position="108"/>
    </location>
    <ligand>
        <name>Mg(2+)</name>
        <dbReference type="ChEBI" id="CHEBI:18420"/>
        <note>catalytic</note>
    </ligand>
</feature>
<feature type="binding site" evidence="14">
    <location>
        <position position="16"/>
    </location>
    <ligand>
        <name>ATP</name>
        <dbReference type="ChEBI" id="CHEBI:30616"/>
    </ligand>
</feature>
<dbReference type="PANTHER" id="PTHR13697">
    <property type="entry name" value="PHOSPHOFRUCTOKINASE"/>
    <property type="match status" value="1"/>
</dbReference>
<dbReference type="GO" id="GO:0005945">
    <property type="term" value="C:6-phosphofructokinase complex"/>
    <property type="evidence" value="ECO:0007669"/>
    <property type="project" value="TreeGrafter"/>
</dbReference>
<keyword evidence="11 14" id="KW-0460">Magnesium</keyword>
<feature type="active site" description="Proton acceptor" evidence="14">
    <location>
        <position position="133"/>
    </location>
</feature>
<dbReference type="InterPro" id="IPR000023">
    <property type="entry name" value="Phosphofructokinase_dom"/>
</dbReference>
<feature type="binding site" evidence="14">
    <location>
        <begin position="107"/>
        <end position="110"/>
    </location>
    <ligand>
        <name>ATP</name>
        <dbReference type="ChEBI" id="CHEBI:30616"/>
    </ligand>
</feature>
<evidence type="ECO:0000259" key="15">
    <source>
        <dbReference type="Pfam" id="PF00365"/>
    </source>
</evidence>
<comment type="similarity">
    <text evidence="14">Belongs to the phosphofructokinase type A (PFKA) family. ATP-dependent PFK group I subfamily. Prokaryotic clade 'B1' sub-subfamily.</text>
</comment>
<comment type="pathway">
    <text evidence="3 14">Carbohydrate degradation; glycolysis; D-glyceraldehyde 3-phosphate and glycerone phosphate from D-glucose: step 3/4.</text>
</comment>
<keyword evidence="17" id="KW-1185">Reference proteome</keyword>
<dbReference type="GO" id="GO:0005524">
    <property type="term" value="F:ATP binding"/>
    <property type="evidence" value="ECO:0007669"/>
    <property type="project" value="UniProtKB-UniRule"/>
</dbReference>
<dbReference type="GO" id="GO:0061621">
    <property type="term" value="P:canonical glycolysis"/>
    <property type="evidence" value="ECO:0007669"/>
    <property type="project" value="TreeGrafter"/>
</dbReference>
<gene>
    <name evidence="14" type="primary">pfkA</name>
    <name evidence="16" type="ORF">SAMN04488104_103730</name>
</gene>
<organism evidence="16 17">
    <name type="scientific">Algoriphagus faecimaris</name>
    <dbReference type="NCBI Taxonomy" id="686796"/>
    <lineage>
        <taxon>Bacteria</taxon>
        <taxon>Pseudomonadati</taxon>
        <taxon>Bacteroidota</taxon>
        <taxon>Cytophagia</taxon>
        <taxon>Cytophagales</taxon>
        <taxon>Cyclobacteriaceae</taxon>
        <taxon>Algoriphagus</taxon>
    </lineage>
</organism>
<dbReference type="InterPro" id="IPR012828">
    <property type="entry name" value="PFKA_ATP_prok"/>
</dbReference>
<dbReference type="PANTHER" id="PTHR13697:SF4">
    <property type="entry name" value="ATP-DEPENDENT 6-PHOSPHOFRUCTOKINASE"/>
    <property type="match status" value="1"/>
</dbReference>
<dbReference type="UniPathway" id="UPA00109">
    <property type="reaction ID" value="UER00182"/>
</dbReference>
<dbReference type="NCBIfam" id="NF002872">
    <property type="entry name" value="PRK03202.1"/>
    <property type="match status" value="1"/>
</dbReference>
<feature type="binding site" evidence="14">
    <location>
        <begin position="77"/>
        <end position="78"/>
    </location>
    <ligand>
        <name>ATP</name>
        <dbReference type="ChEBI" id="CHEBI:30616"/>
    </ligand>
</feature>
<keyword evidence="7 14" id="KW-0479">Metal-binding</keyword>
<evidence type="ECO:0000256" key="3">
    <source>
        <dbReference type="ARBA" id="ARBA00004679"/>
    </source>
</evidence>
<dbReference type="Proteomes" id="UP000199060">
    <property type="component" value="Unassembled WGS sequence"/>
</dbReference>
<comment type="activity regulation">
    <text evidence="14">Allosterically activated by ADP and other diphosphonucleosides, and allosterically inhibited by phosphoenolpyruvate.</text>
</comment>
<evidence type="ECO:0000256" key="5">
    <source>
        <dbReference type="ARBA" id="ARBA00022533"/>
    </source>
</evidence>
<accession>A0A1G6VQG1</accession>
<dbReference type="FunFam" id="3.40.50.450:FF:000001">
    <property type="entry name" value="ATP-dependent 6-phosphofructokinase"/>
    <property type="match status" value="1"/>
</dbReference>
<keyword evidence="8 14" id="KW-0547">Nucleotide-binding</keyword>
<dbReference type="InterPro" id="IPR035966">
    <property type="entry name" value="PKF_sf"/>
</dbReference>
<dbReference type="NCBIfam" id="TIGR02482">
    <property type="entry name" value="PFKA_ATP"/>
    <property type="match status" value="1"/>
</dbReference>
<dbReference type="RefSeq" id="WP_087940620.1">
    <property type="nucleotide sequence ID" value="NZ_FNAC01000037.1"/>
</dbReference>
<dbReference type="Gene3D" id="3.40.50.450">
    <property type="match status" value="1"/>
</dbReference>
<feature type="binding site" description="in other chain" evidence="14">
    <location>
        <position position="160"/>
    </location>
    <ligand>
        <name>ADP</name>
        <dbReference type="ChEBI" id="CHEBI:456216"/>
        <note>allosteric activator; ligand shared between dimeric partners</note>
    </ligand>
</feature>
<dbReference type="GO" id="GO:0006002">
    <property type="term" value="P:fructose 6-phosphate metabolic process"/>
    <property type="evidence" value="ECO:0007669"/>
    <property type="project" value="UniProtKB-UniRule"/>
</dbReference>
<feature type="domain" description="Phosphofructokinase" evidence="15">
    <location>
        <begin position="8"/>
        <end position="283"/>
    </location>
</feature>
<evidence type="ECO:0000256" key="7">
    <source>
        <dbReference type="ARBA" id="ARBA00022723"/>
    </source>
</evidence>
<evidence type="ECO:0000256" key="14">
    <source>
        <dbReference type="HAMAP-Rule" id="MF_00339"/>
    </source>
</evidence>
<evidence type="ECO:0000256" key="9">
    <source>
        <dbReference type="ARBA" id="ARBA00022777"/>
    </source>
</evidence>
<dbReference type="FunFam" id="3.40.50.460:FF:000002">
    <property type="entry name" value="ATP-dependent 6-phosphofructokinase"/>
    <property type="match status" value="1"/>
</dbReference>
<dbReference type="GO" id="GO:0048029">
    <property type="term" value="F:monosaccharide binding"/>
    <property type="evidence" value="ECO:0007669"/>
    <property type="project" value="TreeGrafter"/>
</dbReference>
<feature type="binding site" description="in other chain" evidence="14">
    <location>
        <begin position="175"/>
        <end position="177"/>
    </location>
    <ligand>
        <name>substrate</name>
        <note>ligand shared between dimeric partners</note>
    </ligand>
</feature>
<keyword evidence="4 14" id="KW-0963">Cytoplasm</keyword>
<dbReference type="HAMAP" id="MF_00339">
    <property type="entry name" value="Phosphofructokinase_I_B1"/>
    <property type="match status" value="1"/>
</dbReference>